<dbReference type="AlphaFoldDB" id="A0A1B0A2X1"/>
<sequence length="113" mass="13264">MKYLIIQIDGRVQQQLANVQEFKATETMRISYKKRFHLIYLQSKRTLLADLTLENELMIRENERSRVDRDSIPEHRVNHKRSSKLFEASTVRNRPGKRNDTTNFSGTAPSSTL</sequence>
<dbReference type="EnsemblMetazoa" id="GPAI032836-RA">
    <property type="protein sequence ID" value="GPAI032836-PA"/>
    <property type="gene ID" value="GPAI032836"/>
</dbReference>
<keyword evidence="3" id="KW-1185">Reference proteome</keyword>
<evidence type="ECO:0000313" key="2">
    <source>
        <dbReference type="EnsemblMetazoa" id="GPAI032836-PA"/>
    </source>
</evidence>
<accession>A0A1B0A2X1</accession>
<reference evidence="3" key="1">
    <citation type="submission" date="2014-03" db="EMBL/GenBank/DDBJ databases">
        <authorList>
            <person name="Aksoy S."/>
            <person name="Warren W."/>
            <person name="Wilson R.K."/>
        </authorList>
    </citation>
    <scope>NUCLEOTIDE SEQUENCE [LARGE SCALE GENOMIC DNA]</scope>
    <source>
        <strain evidence="3">IAEA</strain>
    </source>
</reference>
<dbReference type="VEuPathDB" id="VectorBase:GPAI032836"/>
<reference evidence="2" key="2">
    <citation type="submission" date="2020-05" db="UniProtKB">
        <authorList>
            <consortium name="EnsemblMetazoa"/>
        </authorList>
    </citation>
    <scope>IDENTIFICATION</scope>
    <source>
        <strain evidence="2">IAEA</strain>
    </source>
</reference>
<protein>
    <submittedName>
        <fullName evidence="2">Uncharacterized protein</fullName>
    </submittedName>
</protein>
<evidence type="ECO:0000313" key="3">
    <source>
        <dbReference type="Proteomes" id="UP000092445"/>
    </source>
</evidence>
<proteinExistence type="predicted"/>
<evidence type="ECO:0000256" key="1">
    <source>
        <dbReference type="SAM" id="MobiDB-lite"/>
    </source>
</evidence>
<name>A0A1B0A2X1_GLOPL</name>
<feature type="region of interest" description="Disordered" evidence="1">
    <location>
        <begin position="70"/>
        <end position="113"/>
    </location>
</feature>
<feature type="compositionally biased region" description="Polar residues" evidence="1">
    <location>
        <begin position="101"/>
        <end position="113"/>
    </location>
</feature>
<organism evidence="2 3">
    <name type="scientific">Glossina pallidipes</name>
    <name type="common">Tsetse fly</name>
    <dbReference type="NCBI Taxonomy" id="7398"/>
    <lineage>
        <taxon>Eukaryota</taxon>
        <taxon>Metazoa</taxon>
        <taxon>Ecdysozoa</taxon>
        <taxon>Arthropoda</taxon>
        <taxon>Hexapoda</taxon>
        <taxon>Insecta</taxon>
        <taxon>Pterygota</taxon>
        <taxon>Neoptera</taxon>
        <taxon>Endopterygota</taxon>
        <taxon>Diptera</taxon>
        <taxon>Brachycera</taxon>
        <taxon>Muscomorpha</taxon>
        <taxon>Hippoboscoidea</taxon>
        <taxon>Glossinidae</taxon>
        <taxon>Glossina</taxon>
    </lineage>
</organism>
<dbReference type="Proteomes" id="UP000092445">
    <property type="component" value="Unassembled WGS sequence"/>
</dbReference>